<dbReference type="Gene3D" id="3.40.50.300">
    <property type="entry name" value="P-loop containing nucleotide triphosphate hydrolases"/>
    <property type="match status" value="1"/>
</dbReference>
<dbReference type="SUPFAM" id="SSF52540">
    <property type="entry name" value="P-loop containing nucleoside triphosphate hydrolases"/>
    <property type="match status" value="1"/>
</dbReference>
<dbReference type="GO" id="GO:0016887">
    <property type="term" value="F:ATP hydrolysis activity"/>
    <property type="evidence" value="ECO:0007669"/>
    <property type="project" value="TreeGrafter"/>
</dbReference>
<dbReference type="GO" id="GO:0005829">
    <property type="term" value="C:cytosol"/>
    <property type="evidence" value="ECO:0007669"/>
    <property type="project" value="TreeGrafter"/>
</dbReference>
<gene>
    <name evidence="2" type="ORF">BKA02_002048</name>
</gene>
<dbReference type="GO" id="GO:0009898">
    <property type="term" value="C:cytoplasmic side of plasma membrane"/>
    <property type="evidence" value="ECO:0007669"/>
    <property type="project" value="TreeGrafter"/>
</dbReference>
<evidence type="ECO:0000256" key="1">
    <source>
        <dbReference type="SAM" id="MobiDB-lite"/>
    </source>
</evidence>
<protein>
    <submittedName>
        <fullName evidence="2">MinD-like ATPase involved in chromosome partitioning or flagellar assembly</fullName>
    </submittedName>
</protein>
<comment type="caution">
    <text evidence="2">The sequence shown here is derived from an EMBL/GenBank/DDBJ whole genome shotgun (WGS) entry which is preliminary data.</text>
</comment>
<keyword evidence="2" id="KW-0969">Cilium</keyword>
<reference evidence="2 3" key="1">
    <citation type="submission" date="2020-07" db="EMBL/GenBank/DDBJ databases">
        <title>Sequencing the genomes of 1000 actinobacteria strains.</title>
        <authorList>
            <person name="Klenk H.-P."/>
        </authorList>
    </citation>
    <scope>NUCLEOTIDE SEQUENCE [LARGE SCALE GENOMIC DNA]</scope>
    <source>
        <strain evidence="2 3">DSM 22185</strain>
    </source>
</reference>
<dbReference type="PANTHER" id="PTHR43384:SF11">
    <property type="entry name" value="SEPTUM SITE DETERMINING PROTEIN"/>
    <property type="match status" value="1"/>
</dbReference>
<keyword evidence="3" id="KW-1185">Reference proteome</keyword>
<organism evidence="2 3">
    <name type="scientific">Microbacterium pseudoresistens</name>
    <dbReference type="NCBI Taxonomy" id="640634"/>
    <lineage>
        <taxon>Bacteria</taxon>
        <taxon>Bacillati</taxon>
        <taxon>Actinomycetota</taxon>
        <taxon>Actinomycetes</taxon>
        <taxon>Micrococcales</taxon>
        <taxon>Microbacteriaceae</taxon>
        <taxon>Microbacterium</taxon>
    </lineage>
</organism>
<name>A0A7Y9EW39_9MICO</name>
<dbReference type="RefSeq" id="WP_179433753.1">
    <property type="nucleotide sequence ID" value="NZ_BAABLC010000002.1"/>
</dbReference>
<sequence>MSRIVLALDAARTDALRDDLALTGQQIVREVAPGELARAVRTWDAENDSPLRDVDAIVVPAERALLSSPVLAACDRAGVRILLLGDEGDGVHLASRHGLAAPLPADASAWRIADALAAPHGSAVPPEGHAGTGGAFEPGRVVAVWGPHGAPGRTTIAIELAAALTRSGPVSLVDADTHAPAVALLLGLGDDGPGLAAACRRAETGGLDDSELTRLSRTVDTSQGPLEVLTGLNRPARWPELTPGRLRGALDACRGWTRTTVVDVAAALEADEELMSDLSVPRRNAAARTALESADHIVAVASADALGLARFVRAYSELRALVGTTPVTVVVNRVRSGSLGIDARGQIRRALDRFSGIGDIRFLPDDPRALDAALLHARPVAEVSPRSAFAAAIRQLSTMLDRTGRAAVTGEPDTQPERRALRRRDRRVVA</sequence>
<evidence type="ECO:0000313" key="2">
    <source>
        <dbReference type="EMBL" id="NYD54993.1"/>
    </source>
</evidence>
<dbReference type="InterPro" id="IPR050625">
    <property type="entry name" value="ParA/MinD_ATPase"/>
</dbReference>
<keyword evidence="2" id="KW-0282">Flagellum</keyword>
<evidence type="ECO:0000313" key="3">
    <source>
        <dbReference type="Proteomes" id="UP000552045"/>
    </source>
</evidence>
<keyword evidence="2" id="KW-0966">Cell projection</keyword>
<dbReference type="AlphaFoldDB" id="A0A7Y9EW39"/>
<dbReference type="GO" id="GO:0051782">
    <property type="term" value="P:negative regulation of cell division"/>
    <property type="evidence" value="ECO:0007669"/>
    <property type="project" value="TreeGrafter"/>
</dbReference>
<dbReference type="EMBL" id="JACCBH010000001">
    <property type="protein sequence ID" value="NYD54993.1"/>
    <property type="molecule type" value="Genomic_DNA"/>
</dbReference>
<dbReference type="InterPro" id="IPR027417">
    <property type="entry name" value="P-loop_NTPase"/>
</dbReference>
<feature type="region of interest" description="Disordered" evidence="1">
    <location>
        <begin position="407"/>
        <end position="430"/>
    </location>
</feature>
<dbReference type="GO" id="GO:0005524">
    <property type="term" value="F:ATP binding"/>
    <property type="evidence" value="ECO:0007669"/>
    <property type="project" value="TreeGrafter"/>
</dbReference>
<dbReference type="Proteomes" id="UP000552045">
    <property type="component" value="Unassembled WGS sequence"/>
</dbReference>
<feature type="compositionally biased region" description="Basic residues" evidence="1">
    <location>
        <begin position="420"/>
        <end position="430"/>
    </location>
</feature>
<accession>A0A7Y9EW39</accession>
<proteinExistence type="predicted"/>
<dbReference type="PANTHER" id="PTHR43384">
    <property type="entry name" value="SEPTUM SITE-DETERMINING PROTEIN MIND HOMOLOG, CHLOROPLASTIC-RELATED"/>
    <property type="match status" value="1"/>
</dbReference>